<keyword evidence="9" id="KW-1185">Reference proteome</keyword>
<evidence type="ECO:0000256" key="3">
    <source>
        <dbReference type="ARBA" id="ARBA00022692"/>
    </source>
</evidence>
<dbReference type="SUPFAM" id="SSF103473">
    <property type="entry name" value="MFS general substrate transporter"/>
    <property type="match status" value="1"/>
</dbReference>
<evidence type="ECO:0000256" key="1">
    <source>
        <dbReference type="ARBA" id="ARBA00004141"/>
    </source>
</evidence>
<evidence type="ECO:0000313" key="9">
    <source>
        <dbReference type="Proteomes" id="UP001363622"/>
    </source>
</evidence>
<comment type="subcellular location">
    <subcellularLocation>
        <location evidence="1">Membrane</location>
        <topology evidence="1">Multi-pass membrane protein</topology>
    </subcellularLocation>
</comment>
<feature type="transmembrane region" description="Helical" evidence="6">
    <location>
        <begin position="239"/>
        <end position="263"/>
    </location>
</feature>
<feature type="domain" description="Major facilitator superfamily (MFS) profile" evidence="7">
    <location>
        <begin position="68"/>
        <end position="553"/>
    </location>
</feature>
<protein>
    <submittedName>
        <fullName evidence="8">Major facilitator superfamily domain-containing protein</fullName>
    </submittedName>
</protein>
<feature type="transmembrane region" description="Helical" evidence="6">
    <location>
        <begin position="105"/>
        <end position="127"/>
    </location>
</feature>
<comment type="caution">
    <text evidence="8">The sequence shown here is derived from an EMBL/GenBank/DDBJ whole genome shotgun (WGS) entry which is preliminary data.</text>
</comment>
<dbReference type="CDD" id="cd17330">
    <property type="entry name" value="MFS_SLC46_TetA_like"/>
    <property type="match status" value="1"/>
</dbReference>
<feature type="transmembrane region" description="Helical" evidence="6">
    <location>
        <begin position="341"/>
        <end position="361"/>
    </location>
</feature>
<evidence type="ECO:0000256" key="5">
    <source>
        <dbReference type="ARBA" id="ARBA00023136"/>
    </source>
</evidence>
<gene>
    <name evidence="8" type="ORF">IWZ03DRAFT_392058</name>
</gene>
<dbReference type="Gene3D" id="1.20.1250.20">
    <property type="entry name" value="MFS general substrate transporter like domains"/>
    <property type="match status" value="1"/>
</dbReference>
<keyword evidence="3 6" id="KW-0812">Transmembrane</keyword>
<reference evidence="8 9" key="1">
    <citation type="submission" date="2024-04" db="EMBL/GenBank/DDBJ databases">
        <title>Phyllosticta paracitricarpa is synonymous to the EU quarantine fungus P. citricarpa based on phylogenomic analyses.</title>
        <authorList>
            <consortium name="Lawrence Berkeley National Laboratory"/>
            <person name="Van Ingen-Buijs V.A."/>
            <person name="Van Westerhoven A.C."/>
            <person name="Haridas S."/>
            <person name="Skiadas P."/>
            <person name="Martin F."/>
            <person name="Groenewald J.Z."/>
            <person name="Crous P.W."/>
            <person name="Seidl M.F."/>
        </authorList>
    </citation>
    <scope>NUCLEOTIDE SEQUENCE [LARGE SCALE GENOMIC DNA]</scope>
    <source>
        <strain evidence="8 9">CBS 123371</strain>
    </source>
</reference>
<feature type="transmembrane region" description="Helical" evidence="6">
    <location>
        <begin position="164"/>
        <end position="185"/>
    </location>
</feature>
<dbReference type="InterPro" id="IPR011701">
    <property type="entry name" value="MFS"/>
</dbReference>
<evidence type="ECO:0000256" key="6">
    <source>
        <dbReference type="SAM" id="Phobius"/>
    </source>
</evidence>
<keyword evidence="5 6" id="KW-0472">Membrane</keyword>
<dbReference type="PANTHER" id="PTHR23504">
    <property type="entry name" value="MAJOR FACILITATOR SUPERFAMILY DOMAIN-CONTAINING PROTEIN 10"/>
    <property type="match status" value="1"/>
</dbReference>
<dbReference type="InterPro" id="IPR036259">
    <property type="entry name" value="MFS_trans_sf"/>
</dbReference>
<evidence type="ECO:0000256" key="4">
    <source>
        <dbReference type="ARBA" id="ARBA00022989"/>
    </source>
</evidence>
<dbReference type="Pfam" id="PF07690">
    <property type="entry name" value="MFS_1"/>
    <property type="match status" value="1"/>
</dbReference>
<sequence length="589" mass="63405">MAPVAALPCTDELAYHGSHKDAAGTTLPSGRSPALAPGTWLLTRAATTSSNMKASQSVDAKAFSSPATSLLQTLVRVAEPIALTSIFPYAWKLVLHYHVTDENNAALYSGILISAFALAEALSGMYWGGLSDRIGRKPVLLLGCAGTLLSLLVVGFAQNFWVALLGRVLGGILNGNIGVIQTMVGELVHKPEHEPKAYAVMPFVWSVGTIVGPSIGGYFAEPCKNYPAVFPEGSVFDTFPYLLPNLICTLMLVGSIVAGWLFLEETHPDMQPWSSPQDLQQTSAETPLMPTAGATAHAAANLATESYGTFDQVDVQQEQNWTVKADGQCVQGSPEVKPTTVFTRSVVMLVIALGLFTYHSMTYDTLLPIFLQDKRAHEDVAALSSLPLAGGLGMTIQQVGAILSVNGVIALFIQAVVFPLMASWMGVWRLFILVTVGHPLAYFIVPYLVLMPSNWLYPAIYACLIVRNFFSIVAYPLLLILIKEASPSPTMLGKINGLAASTGAACRTLSSPIGGWLYGLGAHSNFTALPWWFSALVALIGAVQVPLFKRENKRQTRVGPAASCRLMSKPEDEFKHEVVHITVEEEEEV</sequence>
<accession>A0ABR1L519</accession>
<dbReference type="Proteomes" id="UP001363622">
    <property type="component" value="Unassembled WGS sequence"/>
</dbReference>
<dbReference type="PRINTS" id="PR01035">
    <property type="entry name" value="TCRTETA"/>
</dbReference>
<organism evidence="8 9">
    <name type="scientific">Phyllosticta citriasiana</name>
    <dbReference type="NCBI Taxonomy" id="595635"/>
    <lineage>
        <taxon>Eukaryota</taxon>
        <taxon>Fungi</taxon>
        <taxon>Dikarya</taxon>
        <taxon>Ascomycota</taxon>
        <taxon>Pezizomycotina</taxon>
        <taxon>Dothideomycetes</taxon>
        <taxon>Dothideomycetes incertae sedis</taxon>
        <taxon>Botryosphaeriales</taxon>
        <taxon>Phyllostictaceae</taxon>
        <taxon>Phyllosticta</taxon>
    </lineage>
</organism>
<dbReference type="InterPro" id="IPR001958">
    <property type="entry name" value="Tet-R_TetA/multi-R_MdtG-like"/>
</dbReference>
<evidence type="ECO:0000313" key="8">
    <source>
        <dbReference type="EMBL" id="KAK7524638.1"/>
    </source>
</evidence>
<dbReference type="PROSITE" id="PS50850">
    <property type="entry name" value="MFS"/>
    <property type="match status" value="1"/>
</dbReference>
<dbReference type="InterPro" id="IPR020846">
    <property type="entry name" value="MFS_dom"/>
</dbReference>
<evidence type="ECO:0000256" key="2">
    <source>
        <dbReference type="ARBA" id="ARBA00022448"/>
    </source>
</evidence>
<dbReference type="PANTHER" id="PTHR23504:SF2">
    <property type="entry name" value="TRANSPORTER, PUTATIVE (AFU_ORTHOLOGUE AFUA_8G04150)-RELATED"/>
    <property type="match status" value="1"/>
</dbReference>
<feature type="transmembrane region" description="Helical" evidence="6">
    <location>
        <begin position="139"/>
        <end position="158"/>
    </location>
</feature>
<proteinExistence type="predicted"/>
<name>A0ABR1L519_9PEZI</name>
<feature type="transmembrane region" description="Helical" evidence="6">
    <location>
        <begin position="430"/>
        <end position="449"/>
    </location>
</feature>
<feature type="transmembrane region" description="Helical" evidence="6">
    <location>
        <begin position="529"/>
        <end position="548"/>
    </location>
</feature>
<feature type="transmembrane region" description="Helical" evidence="6">
    <location>
        <begin position="455"/>
        <end position="482"/>
    </location>
</feature>
<evidence type="ECO:0000259" key="7">
    <source>
        <dbReference type="PROSITE" id="PS50850"/>
    </source>
</evidence>
<dbReference type="EMBL" id="JBBPHU010000001">
    <property type="protein sequence ID" value="KAK7524638.1"/>
    <property type="molecule type" value="Genomic_DNA"/>
</dbReference>
<feature type="transmembrane region" description="Helical" evidence="6">
    <location>
        <begin position="396"/>
        <end position="418"/>
    </location>
</feature>
<keyword evidence="2" id="KW-0813">Transport</keyword>
<keyword evidence="4 6" id="KW-1133">Transmembrane helix</keyword>
<feature type="transmembrane region" description="Helical" evidence="6">
    <location>
        <begin position="197"/>
        <end position="219"/>
    </location>
</feature>